<accession>A0ABU0FLD1</accession>
<dbReference type="Pfam" id="PF00005">
    <property type="entry name" value="ABC_tran"/>
    <property type="match status" value="1"/>
</dbReference>
<feature type="domain" description="ABC transporter" evidence="5">
    <location>
        <begin position="9"/>
        <end position="238"/>
    </location>
</feature>
<dbReference type="InterPro" id="IPR003439">
    <property type="entry name" value="ABC_transporter-like_ATP-bd"/>
</dbReference>
<organism evidence="6 7">
    <name type="scientific">Labrys monachus</name>
    <dbReference type="NCBI Taxonomy" id="217067"/>
    <lineage>
        <taxon>Bacteria</taxon>
        <taxon>Pseudomonadati</taxon>
        <taxon>Pseudomonadota</taxon>
        <taxon>Alphaproteobacteria</taxon>
        <taxon>Hyphomicrobiales</taxon>
        <taxon>Xanthobacteraceae</taxon>
        <taxon>Labrys</taxon>
    </lineage>
</organism>
<evidence type="ECO:0000256" key="3">
    <source>
        <dbReference type="ARBA" id="ARBA00022741"/>
    </source>
</evidence>
<dbReference type="CDD" id="cd03255">
    <property type="entry name" value="ABC_MJ0796_LolCDE_FtsE"/>
    <property type="match status" value="1"/>
</dbReference>
<evidence type="ECO:0000256" key="1">
    <source>
        <dbReference type="ARBA" id="ARBA00005417"/>
    </source>
</evidence>
<dbReference type="SUPFAM" id="SSF52540">
    <property type="entry name" value="P-loop containing nucleoside triphosphate hydrolases"/>
    <property type="match status" value="1"/>
</dbReference>
<dbReference type="SMART" id="SM00382">
    <property type="entry name" value="AAA"/>
    <property type="match status" value="1"/>
</dbReference>
<dbReference type="RefSeq" id="WP_307432859.1">
    <property type="nucleotide sequence ID" value="NZ_JAUSVK010000001.1"/>
</dbReference>
<gene>
    <name evidence="6" type="ORF">J3R73_004700</name>
</gene>
<keyword evidence="3" id="KW-0547">Nucleotide-binding</keyword>
<comment type="caution">
    <text evidence="6">The sequence shown here is derived from an EMBL/GenBank/DDBJ whole genome shotgun (WGS) entry which is preliminary data.</text>
</comment>
<keyword evidence="2" id="KW-0813">Transport</keyword>
<keyword evidence="4 6" id="KW-0067">ATP-binding</keyword>
<proteinExistence type="inferred from homology"/>
<evidence type="ECO:0000313" key="6">
    <source>
        <dbReference type="EMBL" id="MDQ0394908.1"/>
    </source>
</evidence>
<dbReference type="InterPro" id="IPR003593">
    <property type="entry name" value="AAA+_ATPase"/>
</dbReference>
<reference evidence="6 7" key="1">
    <citation type="submission" date="2023-07" db="EMBL/GenBank/DDBJ databases">
        <title>Genomic Encyclopedia of Type Strains, Phase IV (KMG-IV): sequencing the most valuable type-strain genomes for metagenomic binning, comparative biology and taxonomic classification.</title>
        <authorList>
            <person name="Goeker M."/>
        </authorList>
    </citation>
    <scope>NUCLEOTIDE SEQUENCE [LARGE SCALE GENOMIC DNA]</scope>
    <source>
        <strain evidence="6 7">DSM 5896</strain>
    </source>
</reference>
<dbReference type="InterPro" id="IPR027417">
    <property type="entry name" value="P-loop_NTPase"/>
</dbReference>
<dbReference type="Proteomes" id="UP001237448">
    <property type="component" value="Unassembled WGS sequence"/>
</dbReference>
<dbReference type="PROSITE" id="PS00211">
    <property type="entry name" value="ABC_TRANSPORTER_1"/>
    <property type="match status" value="1"/>
</dbReference>
<protein>
    <submittedName>
        <fullName evidence="6">ABC transport system ATP-binding protein</fullName>
    </submittedName>
</protein>
<dbReference type="InterPro" id="IPR017871">
    <property type="entry name" value="ABC_transporter-like_CS"/>
</dbReference>
<evidence type="ECO:0000256" key="2">
    <source>
        <dbReference type="ARBA" id="ARBA00022448"/>
    </source>
</evidence>
<dbReference type="InterPro" id="IPR015854">
    <property type="entry name" value="ABC_transpr_LolD-like"/>
</dbReference>
<dbReference type="Gene3D" id="3.40.50.300">
    <property type="entry name" value="P-loop containing nucleotide triphosphate hydrolases"/>
    <property type="match status" value="1"/>
</dbReference>
<evidence type="ECO:0000256" key="4">
    <source>
        <dbReference type="ARBA" id="ARBA00022840"/>
    </source>
</evidence>
<dbReference type="PROSITE" id="PS50893">
    <property type="entry name" value="ABC_TRANSPORTER_2"/>
    <property type="match status" value="1"/>
</dbReference>
<keyword evidence="7" id="KW-1185">Reference proteome</keyword>
<dbReference type="EMBL" id="JAUSVK010000001">
    <property type="protein sequence ID" value="MDQ0394908.1"/>
    <property type="molecule type" value="Genomic_DNA"/>
</dbReference>
<evidence type="ECO:0000313" key="7">
    <source>
        <dbReference type="Proteomes" id="UP001237448"/>
    </source>
</evidence>
<sequence>MSPRRLATLEVRNVSKIYDSGGTPVTALASGSLILKPGAVTGIVGPSGSGKTTLLMIAGLLETPTAGEVLFDGKVISRPGAKLNDLRAFRRTHLGFVFQKANLIPYLTAAENVAIAMQINDVGRRQAQKRAAELLGALGMGHRGTNYPSQLSGGEQQRVSIARALANDPTVILADEPTAALDGTRAEMVMKVFRALADSRNVALCVVTHDTRWMKYFDTMLELEDGRARESPPSAAKAHE</sequence>
<dbReference type="PANTHER" id="PTHR24220:SF86">
    <property type="entry name" value="ABC TRANSPORTER ABCH.1"/>
    <property type="match status" value="1"/>
</dbReference>
<dbReference type="GO" id="GO:0005524">
    <property type="term" value="F:ATP binding"/>
    <property type="evidence" value="ECO:0007669"/>
    <property type="project" value="UniProtKB-KW"/>
</dbReference>
<comment type="similarity">
    <text evidence="1">Belongs to the ABC transporter superfamily.</text>
</comment>
<dbReference type="InterPro" id="IPR017911">
    <property type="entry name" value="MacB-like_ATP-bd"/>
</dbReference>
<name>A0ABU0FLD1_9HYPH</name>
<dbReference type="PANTHER" id="PTHR24220">
    <property type="entry name" value="IMPORT ATP-BINDING PROTEIN"/>
    <property type="match status" value="1"/>
</dbReference>
<evidence type="ECO:0000259" key="5">
    <source>
        <dbReference type="PROSITE" id="PS50893"/>
    </source>
</evidence>